<dbReference type="PRINTS" id="PR00080">
    <property type="entry name" value="SDRFAMILY"/>
</dbReference>
<name>A0AAD6X6L3_9AGAR</name>
<accession>A0AAD6X6L3</accession>
<evidence type="ECO:0000313" key="4">
    <source>
        <dbReference type="EMBL" id="KAJ7040943.1"/>
    </source>
</evidence>
<dbReference type="Gene3D" id="3.40.50.720">
    <property type="entry name" value="NAD(P)-binding Rossmann-like Domain"/>
    <property type="match status" value="1"/>
</dbReference>
<evidence type="ECO:0000256" key="2">
    <source>
        <dbReference type="ARBA" id="ARBA00022857"/>
    </source>
</evidence>
<dbReference type="GO" id="GO:0016616">
    <property type="term" value="F:oxidoreductase activity, acting on the CH-OH group of donors, NAD or NADP as acceptor"/>
    <property type="evidence" value="ECO:0007669"/>
    <property type="project" value="TreeGrafter"/>
</dbReference>
<feature type="non-terminal residue" evidence="4">
    <location>
        <position position="233"/>
    </location>
</feature>
<dbReference type="FunFam" id="3.40.50.720:FF:000084">
    <property type="entry name" value="Short-chain dehydrogenase reductase"/>
    <property type="match status" value="1"/>
</dbReference>
<dbReference type="Pfam" id="PF00106">
    <property type="entry name" value="adh_short"/>
    <property type="match status" value="1"/>
</dbReference>
<evidence type="ECO:0008006" key="6">
    <source>
        <dbReference type="Google" id="ProtNLM"/>
    </source>
</evidence>
<proteinExistence type="inferred from homology"/>
<dbReference type="InterPro" id="IPR020904">
    <property type="entry name" value="Sc_DH/Rdtase_CS"/>
</dbReference>
<keyword evidence="5" id="KW-1185">Reference proteome</keyword>
<protein>
    <recommendedName>
        <fullName evidence="6">NAD(P)-binding protein</fullName>
    </recommendedName>
</protein>
<dbReference type="PANTHER" id="PTHR42760">
    <property type="entry name" value="SHORT-CHAIN DEHYDROGENASES/REDUCTASES FAMILY MEMBER"/>
    <property type="match status" value="1"/>
</dbReference>
<dbReference type="PANTHER" id="PTHR42760:SF121">
    <property type="entry name" value="3-OXOACYL-(ACYL-CARRIER-PROTEIN) REDUCTASE"/>
    <property type="match status" value="1"/>
</dbReference>
<dbReference type="InterPro" id="IPR036291">
    <property type="entry name" value="NAD(P)-bd_dom_sf"/>
</dbReference>
<dbReference type="PROSITE" id="PS00061">
    <property type="entry name" value="ADH_SHORT"/>
    <property type="match status" value="1"/>
</dbReference>
<dbReference type="AlphaFoldDB" id="A0AAD6X6L3"/>
<dbReference type="InterPro" id="IPR002347">
    <property type="entry name" value="SDR_fam"/>
</dbReference>
<dbReference type="PRINTS" id="PR00081">
    <property type="entry name" value="GDHRDH"/>
</dbReference>
<reference evidence="4" key="1">
    <citation type="submission" date="2023-03" db="EMBL/GenBank/DDBJ databases">
        <title>Massive genome expansion in bonnet fungi (Mycena s.s.) driven by repeated elements and novel gene families across ecological guilds.</title>
        <authorList>
            <consortium name="Lawrence Berkeley National Laboratory"/>
            <person name="Harder C.B."/>
            <person name="Miyauchi S."/>
            <person name="Viragh M."/>
            <person name="Kuo A."/>
            <person name="Thoen E."/>
            <person name="Andreopoulos B."/>
            <person name="Lu D."/>
            <person name="Skrede I."/>
            <person name="Drula E."/>
            <person name="Henrissat B."/>
            <person name="Morin E."/>
            <person name="Kohler A."/>
            <person name="Barry K."/>
            <person name="LaButti K."/>
            <person name="Morin E."/>
            <person name="Salamov A."/>
            <person name="Lipzen A."/>
            <person name="Mereny Z."/>
            <person name="Hegedus B."/>
            <person name="Baldrian P."/>
            <person name="Stursova M."/>
            <person name="Weitz H."/>
            <person name="Taylor A."/>
            <person name="Grigoriev I.V."/>
            <person name="Nagy L.G."/>
            <person name="Martin F."/>
            <person name="Kauserud H."/>
        </authorList>
    </citation>
    <scope>NUCLEOTIDE SEQUENCE</scope>
    <source>
        <strain evidence="4">CBHHK200</strain>
    </source>
</reference>
<comment type="caution">
    <text evidence="4">The sequence shown here is derived from an EMBL/GenBank/DDBJ whole genome shotgun (WGS) entry which is preliminary data.</text>
</comment>
<evidence type="ECO:0000313" key="5">
    <source>
        <dbReference type="Proteomes" id="UP001218188"/>
    </source>
</evidence>
<organism evidence="4 5">
    <name type="scientific">Mycena alexandri</name>
    <dbReference type="NCBI Taxonomy" id="1745969"/>
    <lineage>
        <taxon>Eukaryota</taxon>
        <taxon>Fungi</taxon>
        <taxon>Dikarya</taxon>
        <taxon>Basidiomycota</taxon>
        <taxon>Agaricomycotina</taxon>
        <taxon>Agaricomycetes</taxon>
        <taxon>Agaricomycetidae</taxon>
        <taxon>Agaricales</taxon>
        <taxon>Marasmiineae</taxon>
        <taxon>Mycenaceae</taxon>
        <taxon>Mycena</taxon>
    </lineage>
</organism>
<dbReference type="Proteomes" id="UP001218188">
    <property type="component" value="Unassembled WGS sequence"/>
</dbReference>
<dbReference type="SUPFAM" id="SSF51735">
    <property type="entry name" value="NAD(P)-binding Rossmann-fold domains"/>
    <property type="match status" value="1"/>
</dbReference>
<dbReference type="GO" id="GO:0048038">
    <property type="term" value="F:quinone binding"/>
    <property type="evidence" value="ECO:0007669"/>
    <property type="project" value="TreeGrafter"/>
</dbReference>
<keyword evidence="2" id="KW-0521">NADP</keyword>
<evidence type="ECO:0000256" key="1">
    <source>
        <dbReference type="ARBA" id="ARBA00006484"/>
    </source>
</evidence>
<dbReference type="GO" id="GO:0006633">
    <property type="term" value="P:fatty acid biosynthetic process"/>
    <property type="evidence" value="ECO:0007669"/>
    <property type="project" value="TreeGrafter"/>
</dbReference>
<evidence type="ECO:0000256" key="3">
    <source>
        <dbReference type="RuleBase" id="RU000363"/>
    </source>
</evidence>
<gene>
    <name evidence="4" type="ORF">C8F04DRAFT_1031814</name>
</gene>
<dbReference type="EMBL" id="JARJCM010000019">
    <property type="protein sequence ID" value="KAJ7040943.1"/>
    <property type="molecule type" value="Genomic_DNA"/>
</dbReference>
<sequence length="233" mass="23830">MHSESELSEPKRVALVTGAAKGIGKAIALRLAADGFSVAVNDLSSNAGSLSQVVAEIKNFGADALACLADVSVDDEVRDMVDKVVAHFPIGRLDVMIANAGVAKWSSLVNTTAAEWETVMGVNARGTFLCYKYAAVQMIKQGNGGRIIGAASICVPSLGAYSASKFAIRGLTQTAGKSQELGAHGITVNAYAPGGIDTAMLGLLASGSAATSGGTSENYFQALKERTPMGCIG</sequence>
<comment type="similarity">
    <text evidence="1 3">Belongs to the short-chain dehydrogenases/reductases (SDR) family.</text>
</comment>